<gene>
    <name evidence="8" type="primary">ydaM</name>
    <name evidence="8" type="ORF">ATZ99_08500</name>
</gene>
<feature type="domain" description="PAS" evidence="5">
    <location>
        <begin position="263"/>
        <end position="317"/>
    </location>
</feature>
<dbReference type="GO" id="GO:0016779">
    <property type="term" value="F:nucleotidyltransferase activity"/>
    <property type="evidence" value="ECO:0007669"/>
    <property type="project" value="UniProtKB-KW"/>
</dbReference>
<dbReference type="PANTHER" id="PTHR46663">
    <property type="entry name" value="DIGUANYLATE CYCLASE DGCT-RELATED"/>
    <property type="match status" value="1"/>
</dbReference>
<dbReference type="SUPFAM" id="SSF55073">
    <property type="entry name" value="Nucleotide cyclase"/>
    <property type="match status" value="1"/>
</dbReference>
<keyword evidence="3" id="KW-0597">Phosphoprotein</keyword>
<sequence>MGISENRTLDSERIKILVVDDSRLLRVMMSDLLTANGYEVRTASNSFEAIDMAFYTFSPDLILMDIELGDEMDGIEVAKKILQKKDIPIIFLTAKTSPEVINRIKETTAYGYLEKKVSNEAIISAIEMALKLYSVNNLASMFKHIFENSPNELLITDLQNNKFITANKNARENLGYSEEEIKNLSPRDIAPEILESPIRELIQKLCDKKETSVAFKTYHLRKDKTTYPVQVELNVLDYLGKKLCVANVQDLTYQKVFEKKLAEKDYIIKLLTDSAFDAITVINDEGKVVFWNPAAERIFGYSEKEIINEDVHKLIVPCYEKIENSFVDYMNYFRQKGDLSFLRNPLELMAKNKYGETIYIELTLSPIKLNEKWHAVGIVRDITEKKKSQIEIENMWRMYFELAEHAPVGILRCDKDGNIIYVNKKVLEILGSPSEEETRKINLLTFPHLVGYGFSTKLKECLENNKTIIFEVFYKSIWGKDFWARVHIKPHIESNKVTGALIILDDITDRKILEEKIRRQAIRLRRLSYTDDLTGAFNRRFLLKKLEEEIERVKRYGGNFSIILLDIDNFKKINDRCGHNTGDLALKYVVKTIKERIRKADTLARWGGEEFIIFLPSTPVEKATILAETLRENISRITLPCPEKVTASFGVAGFLEGDTIDSLIKRADDLMYRAKEKGKNCVACQKDVDHINNM</sequence>
<dbReference type="OrthoDB" id="9783388at2"/>
<evidence type="ECO:0000256" key="2">
    <source>
        <dbReference type="ARBA" id="ARBA00024867"/>
    </source>
</evidence>
<feature type="domain" description="PAC" evidence="6">
    <location>
        <begin position="344"/>
        <end position="394"/>
    </location>
</feature>
<dbReference type="RefSeq" id="WP_068748001.1">
    <property type="nucleotide sequence ID" value="NZ_LOHZ01000023.1"/>
</dbReference>
<dbReference type="EMBL" id="LOHZ01000023">
    <property type="protein sequence ID" value="KYO67033.1"/>
    <property type="molecule type" value="Genomic_DNA"/>
</dbReference>
<dbReference type="GO" id="GO:0000160">
    <property type="term" value="P:phosphorelay signal transduction system"/>
    <property type="evidence" value="ECO:0007669"/>
    <property type="project" value="InterPro"/>
</dbReference>
<dbReference type="CDD" id="cd01949">
    <property type="entry name" value="GGDEF"/>
    <property type="match status" value="1"/>
</dbReference>
<proteinExistence type="predicted"/>
<dbReference type="InterPro" id="IPR000014">
    <property type="entry name" value="PAS"/>
</dbReference>
<name>A0A162MRT0_9FIRM</name>
<keyword evidence="9" id="KW-1185">Reference proteome</keyword>
<dbReference type="Proteomes" id="UP000075737">
    <property type="component" value="Unassembled WGS sequence"/>
</dbReference>
<dbReference type="Pfam" id="PF00990">
    <property type="entry name" value="GGDEF"/>
    <property type="match status" value="1"/>
</dbReference>
<dbReference type="InterPro" id="IPR001610">
    <property type="entry name" value="PAC"/>
</dbReference>
<dbReference type="FunFam" id="3.30.70.270:FF:000001">
    <property type="entry name" value="Diguanylate cyclase domain protein"/>
    <property type="match status" value="1"/>
</dbReference>
<dbReference type="PROSITE" id="PS50112">
    <property type="entry name" value="PAS"/>
    <property type="match status" value="3"/>
</dbReference>
<feature type="domain" description="PAS" evidence="5">
    <location>
        <begin position="395"/>
        <end position="436"/>
    </location>
</feature>
<dbReference type="PROSITE" id="PS50887">
    <property type="entry name" value="GGDEF"/>
    <property type="match status" value="1"/>
</dbReference>
<dbReference type="AlphaFoldDB" id="A0A162MRT0"/>
<evidence type="ECO:0000256" key="3">
    <source>
        <dbReference type="PROSITE-ProRule" id="PRU00169"/>
    </source>
</evidence>
<dbReference type="InterPro" id="IPR011006">
    <property type="entry name" value="CheY-like_superfamily"/>
</dbReference>
<dbReference type="CDD" id="cd00130">
    <property type="entry name" value="PAS"/>
    <property type="match status" value="3"/>
</dbReference>
<dbReference type="SMART" id="SM00091">
    <property type="entry name" value="PAS"/>
    <property type="match status" value="3"/>
</dbReference>
<dbReference type="NCBIfam" id="TIGR00229">
    <property type="entry name" value="sensory_box"/>
    <property type="match status" value="3"/>
</dbReference>
<dbReference type="Gene3D" id="3.30.70.270">
    <property type="match status" value="1"/>
</dbReference>
<dbReference type="InterPro" id="IPR052163">
    <property type="entry name" value="DGC-Regulatory_Protein"/>
</dbReference>
<evidence type="ECO:0000259" key="4">
    <source>
        <dbReference type="PROSITE" id="PS50110"/>
    </source>
</evidence>
<organism evidence="8 9">
    <name type="scientific">Thermovenabulum gondwanense</name>
    <dbReference type="NCBI Taxonomy" id="520767"/>
    <lineage>
        <taxon>Bacteria</taxon>
        <taxon>Bacillati</taxon>
        <taxon>Bacillota</taxon>
        <taxon>Clostridia</taxon>
        <taxon>Thermosediminibacterales</taxon>
        <taxon>Thermosediminibacteraceae</taxon>
        <taxon>Thermovenabulum</taxon>
    </lineage>
</organism>
<dbReference type="InterPro" id="IPR000700">
    <property type="entry name" value="PAS-assoc_C"/>
</dbReference>
<dbReference type="NCBIfam" id="TIGR00254">
    <property type="entry name" value="GGDEF"/>
    <property type="match status" value="1"/>
</dbReference>
<dbReference type="Pfam" id="PF00072">
    <property type="entry name" value="Response_reg"/>
    <property type="match status" value="1"/>
</dbReference>
<feature type="domain" description="PAS" evidence="5">
    <location>
        <begin position="138"/>
        <end position="181"/>
    </location>
</feature>
<evidence type="ECO:0000313" key="9">
    <source>
        <dbReference type="Proteomes" id="UP000075737"/>
    </source>
</evidence>
<comment type="caution">
    <text evidence="8">The sequence shown here is derived from an EMBL/GenBank/DDBJ whole genome shotgun (WGS) entry which is preliminary data.</text>
</comment>
<protein>
    <recommendedName>
        <fullName evidence="1">Stage 0 sporulation protein A homolog</fullName>
    </recommendedName>
</protein>
<dbReference type="SMART" id="SM00086">
    <property type="entry name" value="PAC"/>
    <property type="match status" value="2"/>
</dbReference>
<dbReference type="PROSITE" id="PS50113">
    <property type="entry name" value="PAC"/>
    <property type="match status" value="1"/>
</dbReference>
<feature type="modified residue" description="4-aspartylphosphate" evidence="3">
    <location>
        <position position="65"/>
    </location>
</feature>
<evidence type="ECO:0000259" key="6">
    <source>
        <dbReference type="PROSITE" id="PS50113"/>
    </source>
</evidence>
<dbReference type="STRING" id="520767.ATZ99_08500"/>
<dbReference type="PATRIC" id="fig|520767.4.peg.943"/>
<feature type="domain" description="Response regulatory" evidence="4">
    <location>
        <begin position="15"/>
        <end position="130"/>
    </location>
</feature>
<feature type="domain" description="GGDEF" evidence="7">
    <location>
        <begin position="558"/>
        <end position="687"/>
    </location>
</feature>
<dbReference type="SUPFAM" id="SSF52172">
    <property type="entry name" value="CheY-like"/>
    <property type="match status" value="1"/>
</dbReference>
<evidence type="ECO:0000259" key="5">
    <source>
        <dbReference type="PROSITE" id="PS50112"/>
    </source>
</evidence>
<keyword evidence="8" id="KW-0548">Nucleotidyltransferase</keyword>
<dbReference type="InterPro" id="IPR000160">
    <property type="entry name" value="GGDEF_dom"/>
</dbReference>
<dbReference type="Gene3D" id="3.40.50.2300">
    <property type="match status" value="1"/>
</dbReference>
<keyword evidence="8" id="KW-0808">Transferase</keyword>
<accession>A0A162MRT0</accession>
<reference evidence="8 9" key="1">
    <citation type="submission" date="2015-12" db="EMBL/GenBank/DDBJ databases">
        <title>Draft genome of Thermovenabulum gondwanense isolated from a red thermophilic microbial mat colonisisng an outflow channel of a bore well.</title>
        <authorList>
            <person name="Patel B.K."/>
        </authorList>
    </citation>
    <scope>NUCLEOTIDE SEQUENCE [LARGE SCALE GENOMIC DNA]</scope>
    <source>
        <strain evidence="8 9">R270</strain>
    </source>
</reference>
<dbReference type="SUPFAM" id="SSF55785">
    <property type="entry name" value="PYP-like sensor domain (PAS domain)"/>
    <property type="match status" value="3"/>
</dbReference>
<dbReference type="InterPro" id="IPR035965">
    <property type="entry name" value="PAS-like_dom_sf"/>
</dbReference>
<evidence type="ECO:0000259" key="7">
    <source>
        <dbReference type="PROSITE" id="PS50887"/>
    </source>
</evidence>
<dbReference type="Gene3D" id="3.30.450.20">
    <property type="entry name" value="PAS domain"/>
    <property type="match status" value="3"/>
</dbReference>
<dbReference type="InterPro" id="IPR043128">
    <property type="entry name" value="Rev_trsase/Diguanyl_cyclase"/>
</dbReference>
<evidence type="ECO:0000256" key="1">
    <source>
        <dbReference type="ARBA" id="ARBA00018672"/>
    </source>
</evidence>
<comment type="function">
    <text evidence="2">May play the central regulatory role in sporulation. It may be an element of the effector pathway responsible for the activation of sporulation genes in response to nutritional stress. Spo0A may act in concert with spo0H (a sigma factor) to control the expression of some genes that are critical to the sporulation process.</text>
</comment>
<dbReference type="InterPro" id="IPR029787">
    <property type="entry name" value="Nucleotide_cyclase"/>
</dbReference>
<dbReference type="InterPro" id="IPR001789">
    <property type="entry name" value="Sig_transdc_resp-reg_receiver"/>
</dbReference>
<evidence type="ECO:0000313" key="8">
    <source>
        <dbReference type="EMBL" id="KYO67033.1"/>
    </source>
</evidence>
<dbReference type="SMART" id="SM00448">
    <property type="entry name" value="REC"/>
    <property type="match status" value="1"/>
</dbReference>
<dbReference type="SMART" id="SM00267">
    <property type="entry name" value="GGDEF"/>
    <property type="match status" value="1"/>
</dbReference>
<dbReference type="Pfam" id="PF13426">
    <property type="entry name" value="PAS_9"/>
    <property type="match status" value="3"/>
</dbReference>
<dbReference type="PROSITE" id="PS50110">
    <property type="entry name" value="RESPONSE_REGULATORY"/>
    <property type="match status" value="1"/>
</dbReference>
<dbReference type="PANTHER" id="PTHR46663:SF4">
    <property type="entry name" value="DIGUANYLATE CYCLASE DGCT-RELATED"/>
    <property type="match status" value="1"/>
</dbReference>